<dbReference type="Gene3D" id="2.50.20.10">
    <property type="entry name" value="Lipoprotein localisation LolA/LolB/LppX"/>
    <property type="match status" value="1"/>
</dbReference>
<comment type="caution">
    <text evidence="2">The sequence shown here is derived from an EMBL/GenBank/DDBJ whole genome shotgun (WGS) entry which is preliminary data.</text>
</comment>
<evidence type="ECO:0000313" key="3">
    <source>
        <dbReference type="Proteomes" id="UP000613030"/>
    </source>
</evidence>
<proteinExistence type="predicted"/>
<sequence length="221" mass="25931">MWWNINKRRLWLVVAIVTCCCVHTVAQDFKTVIRQVHQRYTTLDTLFARMRLVTYDSAATTPRTSEKIEIRKVGRNFLYHYGDLLLMLNGQCLIVINAENKLIQYAPQNKDALMPDIARQNLDSLLNMYDEPLFVDREDAVVQYRIERNASITIDLWIDLETMFIRRTEYRYPTGERVTLAIEHFDPHALLDAGLFRESHYVVRNGNGWKPAPGYEGYEVQ</sequence>
<organism evidence="2 3">
    <name type="scientific">Chryseolinea lacunae</name>
    <dbReference type="NCBI Taxonomy" id="2801331"/>
    <lineage>
        <taxon>Bacteria</taxon>
        <taxon>Pseudomonadati</taxon>
        <taxon>Bacteroidota</taxon>
        <taxon>Cytophagia</taxon>
        <taxon>Cytophagales</taxon>
        <taxon>Fulvivirgaceae</taxon>
        <taxon>Chryseolinea</taxon>
    </lineage>
</organism>
<accession>A0ABS1KZM6</accession>
<feature type="signal peptide" evidence="1">
    <location>
        <begin position="1"/>
        <end position="26"/>
    </location>
</feature>
<evidence type="ECO:0000256" key="1">
    <source>
        <dbReference type="SAM" id="SignalP"/>
    </source>
</evidence>
<protein>
    <recommendedName>
        <fullName evidence="4">Outer membrane lipoprotein carrier protein LolA</fullName>
    </recommendedName>
</protein>
<keyword evidence="1" id="KW-0732">Signal</keyword>
<dbReference type="EMBL" id="JAERRB010000012">
    <property type="protein sequence ID" value="MBL0744800.1"/>
    <property type="molecule type" value="Genomic_DNA"/>
</dbReference>
<gene>
    <name evidence="2" type="ORF">JI741_26435</name>
</gene>
<feature type="chain" id="PRO_5047446822" description="Outer membrane lipoprotein carrier protein LolA" evidence="1">
    <location>
        <begin position="27"/>
        <end position="221"/>
    </location>
</feature>
<name>A0ABS1KZM6_9BACT</name>
<dbReference type="Proteomes" id="UP000613030">
    <property type="component" value="Unassembled WGS sequence"/>
</dbReference>
<dbReference type="RefSeq" id="WP_202014693.1">
    <property type="nucleotide sequence ID" value="NZ_JAERRB010000012.1"/>
</dbReference>
<reference evidence="2 3" key="1">
    <citation type="submission" date="2021-01" db="EMBL/GenBank/DDBJ databases">
        <title>Chryseolinea sp. Jin1 Genome sequencing and assembly.</title>
        <authorList>
            <person name="Kim I."/>
        </authorList>
    </citation>
    <scope>NUCLEOTIDE SEQUENCE [LARGE SCALE GENOMIC DNA]</scope>
    <source>
        <strain evidence="2 3">Jin1</strain>
    </source>
</reference>
<evidence type="ECO:0000313" key="2">
    <source>
        <dbReference type="EMBL" id="MBL0744800.1"/>
    </source>
</evidence>
<keyword evidence="3" id="KW-1185">Reference proteome</keyword>
<evidence type="ECO:0008006" key="4">
    <source>
        <dbReference type="Google" id="ProtNLM"/>
    </source>
</evidence>